<organism evidence="3 4">
    <name type="scientific">Jeotgalibaca ciconiae</name>
    <dbReference type="NCBI Taxonomy" id="2496265"/>
    <lineage>
        <taxon>Bacteria</taxon>
        <taxon>Bacillati</taxon>
        <taxon>Bacillota</taxon>
        <taxon>Bacilli</taxon>
        <taxon>Lactobacillales</taxon>
        <taxon>Carnobacteriaceae</taxon>
        <taxon>Jeotgalibaca</taxon>
    </lineage>
</organism>
<sequence>MDLSILDQIPLMGQETASDALENAVILAQQGEKYGYKRIWFAEHHGSESLASAAPEIVIGQVAARTNQIKVGSGGIMMMHYSPLKIAEVFKTLEAFYPGRIDLGLGRAPGGDRNAIFALSEGKVPQLDTLYDKIDTIQSFLKNELPTNELYRYTPAAPFIETRPSNWLLGSSGDSALQAATKGMGYSYAQFFSGQMNPDAFEIYNSRFVPSEFMPEKKLSVAFYALACESEEEARYYELPYAIFKMQLARGKRLGKFLTAEEAANYPLTEIDQAVIEKVREGHIVGTPKFVAEKLNSYKENYGFDEAMIITITDPQEVRLESYRLIAEQLQE</sequence>
<evidence type="ECO:0000313" key="4">
    <source>
        <dbReference type="Proteomes" id="UP000273326"/>
    </source>
</evidence>
<evidence type="ECO:0000256" key="1">
    <source>
        <dbReference type="ARBA" id="ARBA00007789"/>
    </source>
</evidence>
<dbReference type="PANTHER" id="PTHR30137">
    <property type="entry name" value="LUCIFERASE-LIKE MONOOXYGENASE"/>
    <property type="match status" value="1"/>
</dbReference>
<dbReference type="GO" id="GO:0016705">
    <property type="term" value="F:oxidoreductase activity, acting on paired donors, with incorporation or reduction of molecular oxygen"/>
    <property type="evidence" value="ECO:0007669"/>
    <property type="project" value="InterPro"/>
</dbReference>
<name>A0A3Q9BIW5_9LACT</name>
<dbReference type="RefSeq" id="WP_126108497.1">
    <property type="nucleotide sequence ID" value="NZ_CP034465.1"/>
</dbReference>
<dbReference type="Pfam" id="PF00296">
    <property type="entry name" value="Bac_luciferase"/>
    <property type="match status" value="1"/>
</dbReference>
<keyword evidence="4" id="KW-1185">Reference proteome</keyword>
<dbReference type="SUPFAM" id="SSF51679">
    <property type="entry name" value="Bacterial luciferase-like"/>
    <property type="match status" value="1"/>
</dbReference>
<dbReference type="Proteomes" id="UP000273326">
    <property type="component" value="Chromosome"/>
</dbReference>
<dbReference type="PANTHER" id="PTHR30137:SF6">
    <property type="entry name" value="LUCIFERASE-LIKE MONOOXYGENASE"/>
    <property type="match status" value="1"/>
</dbReference>
<evidence type="ECO:0000259" key="2">
    <source>
        <dbReference type="Pfam" id="PF00296"/>
    </source>
</evidence>
<dbReference type="Gene3D" id="3.20.20.30">
    <property type="entry name" value="Luciferase-like domain"/>
    <property type="match status" value="1"/>
</dbReference>
<dbReference type="NCBIfam" id="TIGR03558">
    <property type="entry name" value="oxido_grp_1"/>
    <property type="match status" value="1"/>
</dbReference>
<proteinExistence type="predicted"/>
<accession>A0A3Q9BIW5</accession>
<dbReference type="InterPro" id="IPR011251">
    <property type="entry name" value="Luciferase-like_dom"/>
</dbReference>
<protein>
    <submittedName>
        <fullName evidence="3">LLM class flavin-dependent oxidoreductase</fullName>
    </submittedName>
</protein>
<dbReference type="GO" id="GO:0005829">
    <property type="term" value="C:cytosol"/>
    <property type="evidence" value="ECO:0007669"/>
    <property type="project" value="TreeGrafter"/>
</dbReference>
<dbReference type="InterPro" id="IPR019949">
    <property type="entry name" value="CmoO-like"/>
</dbReference>
<dbReference type="OrthoDB" id="9780518at2"/>
<dbReference type="AlphaFoldDB" id="A0A3Q9BIW5"/>
<feature type="domain" description="Luciferase-like" evidence="2">
    <location>
        <begin position="6"/>
        <end position="300"/>
    </location>
</feature>
<gene>
    <name evidence="3" type="ORF">EJN90_01290</name>
</gene>
<dbReference type="EMBL" id="CP034465">
    <property type="protein sequence ID" value="AZP03406.1"/>
    <property type="molecule type" value="Genomic_DNA"/>
</dbReference>
<dbReference type="InterPro" id="IPR050766">
    <property type="entry name" value="Bact_Lucif_Oxidored"/>
</dbReference>
<reference evidence="4" key="1">
    <citation type="submission" date="2018-12" db="EMBL/GenBank/DDBJ databases">
        <title>Complete genome sequencing of Jeotgalibaca sp. H21T32.</title>
        <authorList>
            <person name="Bae J.-W."/>
            <person name="Lee S.-Y."/>
        </authorList>
    </citation>
    <scope>NUCLEOTIDE SEQUENCE [LARGE SCALE GENOMIC DNA]</scope>
    <source>
        <strain evidence="4">H21T32</strain>
    </source>
</reference>
<dbReference type="InterPro" id="IPR036661">
    <property type="entry name" value="Luciferase-like_sf"/>
</dbReference>
<dbReference type="KEGG" id="jeh:EJN90_01290"/>
<evidence type="ECO:0000313" key="3">
    <source>
        <dbReference type="EMBL" id="AZP03406.1"/>
    </source>
</evidence>
<comment type="similarity">
    <text evidence="1">To bacterial alkanal monooxygenase alpha and beta chains.</text>
</comment>